<proteinExistence type="predicted"/>
<evidence type="ECO:0000313" key="1">
    <source>
        <dbReference type="EMBL" id="JAH16112.1"/>
    </source>
</evidence>
<sequence length="49" mass="5487">MSSWQWCKSGLAAVTVTHSDHLSPCSEPEKRPAETLLTLEHRAGLHPKY</sequence>
<protein>
    <submittedName>
        <fullName evidence="1">Uncharacterized protein</fullName>
    </submittedName>
</protein>
<name>A0A0E9QHX7_ANGAN</name>
<accession>A0A0E9QHX7</accession>
<organism evidence="1">
    <name type="scientific">Anguilla anguilla</name>
    <name type="common">European freshwater eel</name>
    <name type="synonym">Muraena anguilla</name>
    <dbReference type="NCBI Taxonomy" id="7936"/>
    <lineage>
        <taxon>Eukaryota</taxon>
        <taxon>Metazoa</taxon>
        <taxon>Chordata</taxon>
        <taxon>Craniata</taxon>
        <taxon>Vertebrata</taxon>
        <taxon>Euteleostomi</taxon>
        <taxon>Actinopterygii</taxon>
        <taxon>Neopterygii</taxon>
        <taxon>Teleostei</taxon>
        <taxon>Anguilliformes</taxon>
        <taxon>Anguillidae</taxon>
        <taxon>Anguilla</taxon>
    </lineage>
</organism>
<reference evidence="1" key="2">
    <citation type="journal article" date="2015" name="Fish Shellfish Immunol.">
        <title>Early steps in the European eel (Anguilla anguilla)-Vibrio vulnificus interaction in the gills: Role of the RtxA13 toxin.</title>
        <authorList>
            <person name="Callol A."/>
            <person name="Pajuelo D."/>
            <person name="Ebbesson L."/>
            <person name="Teles M."/>
            <person name="MacKenzie S."/>
            <person name="Amaro C."/>
        </authorList>
    </citation>
    <scope>NUCLEOTIDE SEQUENCE</scope>
</reference>
<dbReference type="EMBL" id="GBXM01092465">
    <property type="protein sequence ID" value="JAH16112.1"/>
    <property type="molecule type" value="Transcribed_RNA"/>
</dbReference>
<reference evidence="1" key="1">
    <citation type="submission" date="2014-11" db="EMBL/GenBank/DDBJ databases">
        <authorList>
            <person name="Amaro Gonzalez C."/>
        </authorList>
    </citation>
    <scope>NUCLEOTIDE SEQUENCE</scope>
</reference>
<dbReference type="AlphaFoldDB" id="A0A0E9QHX7"/>